<dbReference type="Proteomes" id="UP000095282">
    <property type="component" value="Unplaced"/>
</dbReference>
<dbReference type="InterPro" id="IPR003100">
    <property type="entry name" value="PAZ_dom"/>
</dbReference>
<sequence>MVRLCMDTHLCGGKVKIKLSDGLTSVSGGLNTTDKRLALRVIFRKIVSRHPEIFGTDLLKYTFDCATTIYAVDGAFKGGNDKLEETLRKEDFKDEEWSQISRIIRRQATYFKVAISANGYVYTRGSDFEAVKNRQELTRLIEIASSEVLNTPDFLQYGSQTFPLKTRVTNKPDETSEIRMGFDKGVRLLDKGDIAMSIDNKQSPFYSATSVLKFVTSKYGEHVGIPGAAPQRRGDQRGREDPRGQRNRSRSRSPRREHQETPLDYDIGQVNHVMNAFTSKRDPAVFRAIEEAIKGIFAEPIHLPKTHNHNIVITGFAKTNAKNTYFKLNEGQENEATINVEDYFFQHRERRLQFPLLPLIKTGKGNRKTYFPMELLKIVPGQRIKAQKMSTVVGPSIVNEEAVISLF</sequence>
<evidence type="ECO:0000313" key="4">
    <source>
        <dbReference type="WBParaSite" id="Csp11.Scaffold629.g15468.t2"/>
    </source>
</evidence>
<accession>A0A1I7U6W9</accession>
<feature type="compositionally biased region" description="Basic and acidic residues" evidence="1">
    <location>
        <begin position="232"/>
        <end position="244"/>
    </location>
</feature>
<dbReference type="Pfam" id="PF02170">
    <property type="entry name" value="PAZ"/>
    <property type="match status" value="1"/>
</dbReference>
<feature type="domain" description="PAZ" evidence="2">
    <location>
        <begin position="269"/>
        <end position="380"/>
    </location>
</feature>
<evidence type="ECO:0000313" key="3">
    <source>
        <dbReference type="Proteomes" id="UP000095282"/>
    </source>
</evidence>
<dbReference type="PROSITE" id="PS50821">
    <property type="entry name" value="PAZ"/>
    <property type="match status" value="1"/>
</dbReference>
<reference evidence="4" key="1">
    <citation type="submission" date="2016-11" db="UniProtKB">
        <authorList>
            <consortium name="WormBaseParasite"/>
        </authorList>
    </citation>
    <scope>IDENTIFICATION</scope>
</reference>
<keyword evidence="3" id="KW-1185">Reference proteome</keyword>
<evidence type="ECO:0000256" key="1">
    <source>
        <dbReference type="SAM" id="MobiDB-lite"/>
    </source>
</evidence>
<dbReference type="WBParaSite" id="Csp11.Scaffold629.g15468.t2">
    <property type="protein sequence ID" value="Csp11.Scaffold629.g15468.t2"/>
    <property type="gene ID" value="Csp11.Scaffold629.g15468"/>
</dbReference>
<dbReference type="SUPFAM" id="SSF101690">
    <property type="entry name" value="PAZ domain"/>
    <property type="match status" value="1"/>
</dbReference>
<dbReference type="InterPro" id="IPR056992">
    <property type="entry name" value="HRDE1/NRDE-3-like_N"/>
</dbReference>
<dbReference type="GO" id="GO:0003723">
    <property type="term" value="F:RNA binding"/>
    <property type="evidence" value="ECO:0007669"/>
    <property type="project" value="InterPro"/>
</dbReference>
<dbReference type="STRING" id="1561998.A0A1I7U6W9"/>
<dbReference type="Gene3D" id="2.170.260.10">
    <property type="entry name" value="paz domain"/>
    <property type="match status" value="1"/>
</dbReference>
<protein>
    <submittedName>
        <fullName evidence="4">PAZ domain-containing protein</fullName>
    </submittedName>
</protein>
<proteinExistence type="predicted"/>
<organism evidence="3 4">
    <name type="scientific">Caenorhabditis tropicalis</name>
    <dbReference type="NCBI Taxonomy" id="1561998"/>
    <lineage>
        <taxon>Eukaryota</taxon>
        <taxon>Metazoa</taxon>
        <taxon>Ecdysozoa</taxon>
        <taxon>Nematoda</taxon>
        <taxon>Chromadorea</taxon>
        <taxon>Rhabditida</taxon>
        <taxon>Rhabditina</taxon>
        <taxon>Rhabditomorpha</taxon>
        <taxon>Rhabditoidea</taxon>
        <taxon>Rhabditidae</taxon>
        <taxon>Peloderinae</taxon>
        <taxon>Caenorhabditis</taxon>
    </lineage>
</organism>
<dbReference type="PANTHER" id="PTHR22891">
    <property type="entry name" value="EUKARYOTIC TRANSLATION INITIATION FACTOR 2C"/>
    <property type="match status" value="1"/>
</dbReference>
<dbReference type="Pfam" id="PF25128">
    <property type="entry name" value="HRDE1_NRDE3_N"/>
    <property type="match status" value="1"/>
</dbReference>
<name>A0A1I7U6W9_9PELO</name>
<feature type="region of interest" description="Disordered" evidence="1">
    <location>
        <begin position="223"/>
        <end position="265"/>
    </location>
</feature>
<dbReference type="CDD" id="cd02846">
    <property type="entry name" value="PAZ_argonaute_like"/>
    <property type="match status" value="1"/>
</dbReference>
<evidence type="ECO:0000259" key="2">
    <source>
        <dbReference type="PROSITE" id="PS50821"/>
    </source>
</evidence>
<dbReference type="AlphaFoldDB" id="A0A1I7U6W9"/>
<dbReference type="InterPro" id="IPR036085">
    <property type="entry name" value="PAZ_dom_sf"/>
</dbReference>
<dbReference type="eggNOG" id="KOG1041">
    <property type="taxonomic scope" value="Eukaryota"/>
</dbReference>